<dbReference type="Proteomes" id="UP000325558">
    <property type="component" value="Unassembled WGS sequence"/>
</dbReference>
<gene>
    <name evidence="1" type="ORF">BDV24DRAFT_144131</name>
</gene>
<dbReference type="AlphaFoldDB" id="A0A5N6XQ29"/>
<organism evidence="1">
    <name type="scientific">Aspergillus arachidicola</name>
    <dbReference type="NCBI Taxonomy" id="656916"/>
    <lineage>
        <taxon>Eukaryota</taxon>
        <taxon>Fungi</taxon>
        <taxon>Dikarya</taxon>
        <taxon>Ascomycota</taxon>
        <taxon>Pezizomycotina</taxon>
        <taxon>Eurotiomycetes</taxon>
        <taxon>Eurotiomycetidae</taxon>
        <taxon>Eurotiales</taxon>
        <taxon>Aspergillaceae</taxon>
        <taxon>Aspergillus</taxon>
        <taxon>Aspergillus subgen. Circumdati</taxon>
    </lineage>
</organism>
<proteinExistence type="predicted"/>
<sequence length="69" mass="6885">MGGGRVDSESLLRNLGNSLGTTSGCNSWNNSFVDALQSQPSTIGTSWLGLVAADFTCAACQTAGASAGT</sequence>
<protein>
    <submittedName>
        <fullName evidence="1">Uncharacterized protein</fullName>
    </submittedName>
</protein>
<dbReference type="EMBL" id="ML737222">
    <property type="protein sequence ID" value="KAE8335324.1"/>
    <property type="molecule type" value="Genomic_DNA"/>
</dbReference>
<evidence type="ECO:0000313" key="1">
    <source>
        <dbReference type="EMBL" id="KAE8335324.1"/>
    </source>
</evidence>
<accession>A0A5N6XQ29</accession>
<reference evidence="1" key="1">
    <citation type="submission" date="2019-04" db="EMBL/GenBank/DDBJ databases">
        <title>Friends and foes A comparative genomics study of 23 Aspergillus species from section Flavi.</title>
        <authorList>
            <consortium name="DOE Joint Genome Institute"/>
            <person name="Kjaerbolling I."/>
            <person name="Vesth T."/>
            <person name="Frisvad J.C."/>
            <person name="Nybo J.L."/>
            <person name="Theobald S."/>
            <person name="Kildgaard S."/>
            <person name="Isbrandt T."/>
            <person name="Kuo A."/>
            <person name="Sato A."/>
            <person name="Lyhne E.K."/>
            <person name="Kogle M.E."/>
            <person name="Wiebenga A."/>
            <person name="Kun R.S."/>
            <person name="Lubbers R.J."/>
            <person name="Makela M.R."/>
            <person name="Barry K."/>
            <person name="Chovatia M."/>
            <person name="Clum A."/>
            <person name="Daum C."/>
            <person name="Haridas S."/>
            <person name="He G."/>
            <person name="LaButti K."/>
            <person name="Lipzen A."/>
            <person name="Mondo S."/>
            <person name="Riley R."/>
            <person name="Salamov A."/>
            <person name="Simmons B.A."/>
            <person name="Magnuson J.K."/>
            <person name="Henrissat B."/>
            <person name="Mortensen U.H."/>
            <person name="Larsen T.O."/>
            <person name="Devries R.P."/>
            <person name="Grigoriev I.V."/>
            <person name="Machida M."/>
            <person name="Baker S.E."/>
            <person name="Andersen M.R."/>
        </authorList>
    </citation>
    <scope>NUCLEOTIDE SEQUENCE</scope>
    <source>
        <strain evidence="1">CBS 117612</strain>
    </source>
</reference>
<dbReference type="PROSITE" id="PS51257">
    <property type="entry name" value="PROKAR_LIPOPROTEIN"/>
    <property type="match status" value="1"/>
</dbReference>
<name>A0A5N6XQ29_9EURO</name>